<reference evidence="1 2" key="1">
    <citation type="submission" date="2024-01" db="EMBL/GenBank/DDBJ databases">
        <title>Genome assemblies of Stephania.</title>
        <authorList>
            <person name="Yang L."/>
        </authorList>
    </citation>
    <scope>NUCLEOTIDE SEQUENCE [LARGE SCALE GENOMIC DNA]</scope>
    <source>
        <strain evidence="1">JXDWG</strain>
        <tissue evidence="1">Leaf</tissue>
    </source>
</reference>
<proteinExistence type="predicted"/>
<sequence>MPNKRAMLPFFDNKSLPEEEFVKIMKHLHKKSMKPPQFRKYKRVHDVIAYPVPECMFNSRQTKKKHIKSNKSALSSNPYVIFIMQHKRFNITLHTIHQASRCGRRRVLLCE</sequence>
<name>A0AAP0HGA2_9MAGN</name>
<evidence type="ECO:0000313" key="1">
    <source>
        <dbReference type="EMBL" id="KAK9083727.1"/>
    </source>
</evidence>
<gene>
    <name evidence="1" type="ORF">Scep_030198</name>
</gene>
<evidence type="ECO:0000313" key="2">
    <source>
        <dbReference type="Proteomes" id="UP001419268"/>
    </source>
</evidence>
<protein>
    <submittedName>
        <fullName evidence="1">Uncharacterized protein</fullName>
    </submittedName>
</protein>
<keyword evidence="2" id="KW-1185">Reference proteome</keyword>
<comment type="caution">
    <text evidence="1">The sequence shown here is derived from an EMBL/GenBank/DDBJ whole genome shotgun (WGS) entry which is preliminary data.</text>
</comment>
<organism evidence="1 2">
    <name type="scientific">Stephania cephalantha</name>
    <dbReference type="NCBI Taxonomy" id="152367"/>
    <lineage>
        <taxon>Eukaryota</taxon>
        <taxon>Viridiplantae</taxon>
        <taxon>Streptophyta</taxon>
        <taxon>Embryophyta</taxon>
        <taxon>Tracheophyta</taxon>
        <taxon>Spermatophyta</taxon>
        <taxon>Magnoliopsida</taxon>
        <taxon>Ranunculales</taxon>
        <taxon>Menispermaceae</taxon>
        <taxon>Menispermoideae</taxon>
        <taxon>Cissampelideae</taxon>
        <taxon>Stephania</taxon>
    </lineage>
</organism>
<accession>A0AAP0HGA2</accession>
<dbReference type="Proteomes" id="UP001419268">
    <property type="component" value="Unassembled WGS sequence"/>
</dbReference>
<dbReference type="AlphaFoldDB" id="A0AAP0HGA2"/>
<dbReference type="EMBL" id="JBBNAG010000013">
    <property type="protein sequence ID" value="KAK9083727.1"/>
    <property type="molecule type" value="Genomic_DNA"/>
</dbReference>